<sequence>MPPLKSDVWTWDTLIHIAIIIAVAIIARWLLRKGVDWTIHLMVSRSEKREATMPGRTRRILAEATGASIDRQNQRTATVGGLLSNVGVTIIIIVALLSGFSTIGFKITPILTSAGIVGVALAFGAQTLVKDVLAGLFIIFEDQYGVGDAVKINEVEGLVEDVGLRVTRIRDWNGAAWYLRNGEITKVGNVTQGWTTSFTDINVHALEDPNQVIRVIRKVLDNLEVEFEGTLLDKPLVLGVGDITGDTMTFQVMTKCIANQHNNVLRALRRECKDAFDAARIRRVF</sequence>
<evidence type="ECO:0000256" key="3">
    <source>
        <dbReference type="ARBA" id="ARBA00022475"/>
    </source>
</evidence>
<proteinExistence type="inferred from homology"/>
<dbReference type="OrthoDB" id="4638917at2"/>
<evidence type="ECO:0000313" key="12">
    <source>
        <dbReference type="Proteomes" id="UP000226191"/>
    </source>
</evidence>
<dbReference type="GO" id="GO:0005886">
    <property type="term" value="C:plasma membrane"/>
    <property type="evidence" value="ECO:0007669"/>
    <property type="project" value="UniProtKB-SubCell"/>
</dbReference>
<dbReference type="InterPro" id="IPR023408">
    <property type="entry name" value="MscS_beta-dom_sf"/>
</dbReference>
<evidence type="ECO:0000256" key="6">
    <source>
        <dbReference type="ARBA" id="ARBA00023136"/>
    </source>
</evidence>
<feature type="transmembrane region" description="Helical" evidence="7">
    <location>
        <begin position="77"/>
        <end position="97"/>
    </location>
</feature>
<gene>
    <name evidence="11" type="ORF">B1B09_07255</name>
    <name evidence="10" type="ORF">DXN06_08320</name>
</gene>
<dbReference type="GO" id="GO:0008381">
    <property type="term" value="F:mechanosensitive monoatomic ion channel activity"/>
    <property type="evidence" value="ECO:0007669"/>
    <property type="project" value="InterPro"/>
</dbReference>
<feature type="transmembrane region" description="Helical" evidence="7">
    <location>
        <begin position="103"/>
        <end position="123"/>
    </location>
</feature>
<comment type="similarity">
    <text evidence="2">Belongs to the MscS (TC 1.A.23) family.</text>
</comment>
<evidence type="ECO:0000313" key="13">
    <source>
        <dbReference type="Proteomes" id="UP000256621"/>
    </source>
</evidence>
<evidence type="ECO:0000313" key="10">
    <source>
        <dbReference type="EMBL" id="AXM07133.1"/>
    </source>
</evidence>
<dbReference type="Pfam" id="PF21088">
    <property type="entry name" value="MS_channel_1st"/>
    <property type="match status" value="1"/>
</dbReference>
<keyword evidence="6 7" id="KW-0472">Membrane</keyword>
<dbReference type="SUPFAM" id="SSF82861">
    <property type="entry name" value="Mechanosensitive channel protein MscS (YggB), transmembrane region"/>
    <property type="match status" value="1"/>
</dbReference>
<dbReference type="InterPro" id="IPR006685">
    <property type="entry name" value="MscS_channel_2nd"/>
</dbReference>
<dbReference type="InterPro" id="IPR011066">
    <property type="entry name" value="MscS_channel_C_sf"/>
</dbReference>
<evidence type="ECO:0000313" key="11">
    <source>
        <dbReference type="EMBL" id="PGF35351.1"/>
    </source>
</evidence>
<dbReference type="AlphaFoldDB" id="A0A2B7IDK9"/>
<dbReference type="Pfam" id="PF00924">
    <property type="entry name" value="MS_channel_2nd"/>
    <property type="match status" value="1"/>
</dbReference>
<name>A0A2B7IDK9_CUTAC</name>
<feature type="domain" description="Mechanosensitive ion channel MscS" evidence="8">
    <location>
        <begin position="127"/>
        <end position="191"/>
    </location>
</feature>
<dbReference type="Gene3D" id="1.10.287.1260">
    <property type="match status" value="1"/>
</dbReference>
<evidence type="ECO:0000259" key="8">
    <source>
        <dbReference type="Pfam" id="PF00924"/>
    </source>
</evidence>
<dbReference type="GeneID" id="92858237"/>
<dbReference type="FunFam" id="2.30.30.60:FF:000001">
    <property type="entry name" value="MscS Mechanosensitive ion channel"/>
    <property type="match status" value="1"/>
</dbReference>
<organism evidence="11 12">
    <name type="scientific">Cutibacterium acnes</name>
    <name type="common">Propionibacterium acnes</name>
    <dbReference type="NCBI Taxonomy" id="1747"/>
    <lineage>
        <taxon>Bacteria</taxon>
        <taxon>Bacillati</taxon>
        <taxon>Actinomycetota</taxon>
        <taxon>Actinomycetes</taxon>
        <taxon>Propionibacteriales</taxon>
        <taxon>Propionibacteriaceae</taxon>
        <taxon>Cutibacterium</taxon>
    </lineage>
</organism>
<protein>
    <submittedName>
        <fullName evidence="10">Mechanosensitive ion channel family protein</fullName>
    </submittedName>
    <submittedName>
        <fullName evidence="11">Mechanosensitive ion channel protein MscS</fullName>
    </submittedName>
</protein>
<keyword evidence="5 7" id="KW-1133">Transmembrane helix</keyword>
<dbReference type="InterPro" id="IPR045276">
    <property type="entry name" value="YbiO_bact"/>
</dbReference>
<keyword evidence="3" id="KW-1003">Cell membrane</keyword>
<keyword evidence="4 7" id="KW-0812">Transmembrane</keyword>
<evidence type="ECO:0000256" key="5">
    <source>
        <dbReference type="ARBA" id="ARBA00022989"/>
    </source>
</evidence>
<evidence type="ECO:0000256" key="2">
    <source>
        <dbReference type="ARBA" id="ARBA00008017"/>
    </source>
</evidence>
<dbReference type="PANTHER" id="PTHR30460">
    <property type="entry name" value="MODERATE CONDUCTANCE MECHANOSENSITIVE CHANNEL YBIO"/>
    <property type="match status" value="1"/>
</dbReference>
<evidence type="ECO:0000256" key="4">
    <source>
        <dbReference type="ARBA" id="ARBA00022692"/>
    </source>
</evidence>
<dbReference type="Gene3D" id="2.30.30.60">
    <property type="match status" value="1"/>
</dbReference>
<dbReference type="RefSeq" id="WP_002515857.1">
    <property type="nucleotide sequence ID" value="NZ_AP019664.1"/>
</dbReference>
<feature type="domain" description="Mechanosensitive ion channel transmembrane helices 2/3" evidence="9">
    <location>
        <begin position="90"/>
        <end position="126"/>
    </location>
</feature>
<dbReference type="SUPFAM" id="SSF50182">
    <property type="entry name" value="Sm-like ribonucleoproteins"/>
    <property type="match status" value="1"/>
</dbReference>
<dbReference type="Gene3D" id="3.30.70.100">
    <property type="match status" value="1"/>
</dbReference>
<accession>A0A2B7IDK9</accession>
<evidence type="ECO:0000256" key="7">
    <source>
        <dbReference type="SAM" id="Phobius"/>
    </source>
</evidence>
<dbReference type="InterPro" id="IPR049142">
    <property type="entry name" value="MS_channel_1st"/>
</dbReference>
<dbReference type="Proteomes" id="UP000256621">
    <property type="component" value="Chromosome"/>
</dbReference>
<dbReference type="InterPro" id="IPR010920">
    <property type="entry name" value="LSM_dom_sf"/>
</dbReference>
<reference evidence="10 13" key="2">
    <citation type="submission" date="2018-08" db="EMBL/GenBank/DDBJ databases">
        <title>Genome sequencing of Cutibacterium acnes KCOM 1315.</title>
        <authorList>
            <person name="Kook J.-K."/>
            <person name="Park S.-N."/>
            <person name="Lim Y.K."/>
        </authorList>
    </citation>
    <scope>NUCLEOTIDE SEQUENCE [LARGE SCALE GENOMIC DNA]</scope>
    <source>
        <strain evidence="10 13">KCOM 1315</strain>
    </source>
</reference>
<dbReference type="Proteomes" id="UP000226191">
    <property type="component" value="Unassembled WGS sequence"/>
</dbReference>
<dbReference type="PANTHER" id="PTHR30460:SF0">
    <property type="entry name" value="MODERATE CONDUCTANCE MECHANOSENSITIVE CHANNEL YBIO"/>
    <property type="match status" value="1"/>
</dbReference>
<dbReference type="EMBL" id="MVCE01000002">
    <property type="protein sequence ID" value="PGF35351.1"/>
    <property type="molecule type" value="Genomic_DNA"/>
</dbReference>
<reference evidence="11 12" key="1">
    <citation type="submission" date="2017-02" db="EMBL/GenBank/DDBJ databases">
        <title>Prevalence of linear plasmids in Cutibacterium acnes isolates obtained from cancerous prostatic tissue.</title>
        <authorList>
            <person name="Davidsson S."/>
            <person name="Bruggemann H."/>
        </authorList>
    </citation>
    <scope>NUCLEOTIDE SEQUENCE [LARGE SCALE GENOMIC DNA]</scope>
    <source>
        <strain evidence="11 12">11-78</strain>
    </source>
</reference>
<dbReference type="SUPFAM" id="SSF82689">
    <property type="entry name" value="Mechanosensitive channel protein MscS (YggB), C-terminal domain"/>
    <property type="match status" value="1"/>
</dbReference>
<feature type="transmembrane region" description="Helical" evidence="7">
    <location>
        <begin position="13"/>
        <end position="31"/>
    </location>
</feature>
<dbReference type="OMA" id="FTIRVWA"/>
<comment type="subcellular location">
    <subcellularLocation>
        <location evidence="1">Cell membrane</location>
        <topology evidence="1">Multi-pass membrane protein</topology>
    </subcellularLocation>
</comment>
<evidence type="ECO:0000256" key="1">
    <source>
        <dbReference type="ARBA" id="ARBA00004651"/>
    </source>
</evidence>
<evidence type="ECO:0000259" key="9">
    <source>
        <dbReference type="Pfam" id="PF21088"/>
    </source>
</evidence>
<dbReference type="InterPro" id="IPR011014">
    <property type="entry name" value="MscS_channel_TM-2"/>
</dbReference>
<dbReference type="EMBL" id="CP031442">
    <property type="protein sequence ID" value="AXM07133.1"/>
    <property type="molecule type" value="Genomic_DNA"/>
</dbReference>